<organism evidence="1 2">
    <name type="scientific">Dyella mobilis</name>
    <dbReference type="NCBI Taxonomy" id="1849582"/>
    <lineage>
        <taxon>Bacteria</taxon>
        <taxon>Pseudomonadati</taxon>
        <taxon>Pseudomonadota</taxon>
        <taxon>Gammaproteobacteria</taxon>
        <taxon>Lysobacterales</taxon>
        <taxon>Rhodanobacteraceae</taxon>
        <taxon>Dyella</taxon>
    </lineage>
</organism>
<accession>A0ABS2KBC6</accession>
<sequence>MLVITTECAAQQQKSTAICDGMHCAVLGINGFGRSDLSDFFEVNRYLIAHAALAALAKEGKVSAKGVARAIRECKLDPGKPNLQTV</sequence>
<gene>
    <name evidence="1" type="ORF">ISS99_03010</name>
</gene>
<evidence type="ECO:0000313" key="1">
    <source>
        <dbReference type="EMBL" id="MBM7128481.1"/>
    </source>
</evidence>
<dbReference type="SUPFAM" id="SSF52922">
    <property type="entry name" value="TK C-terminal domain-like"/>
    <property type="match status" value="1"/>
</dbReference>
<dbReference type="Proteomes" id="UP001430193">
    <property type="component" value="Unassembled WGS sequence"/>
</dbReference>
<protein>
    <submittedName>
        <fullName evidence="1">Uncharacterized protein</fullName>
    </submittedName>
</protein>
<keyword evidence="2" id="KW-1185">Reference proteome</keyword>
<evidence type="ECO:0000313" key="2">
    <source>
        <dbReference type="Proteomes" id="UP001430193"/>
    </source>
</evidence>
<dbReference type="InterPro" id="IPR009014">
    <property type="entry name" value="Transketo_C/PFOR_II"/>
</dbReference>
<comment type="caution">
    <text evidence="1">The sequence shown here is derived from an EMBL/GenBank/DDBJ whole genome shotgun (WGS) entry which is preliminary data.</text>
</comment>
<dbReference type="Gene3D" id="3.40.50.920">
    <property type="match status" value="1"/>
</dbReference>
<reference evidence="1" key="1">
    <citation type="submission" date="2020-10" db="EMBL/GenBank/DDBJ databases">
        <title>Phylogeny of dyella-like bacteria.</title>
        <authorList>
            <person name="Fu J."/>
        </authorList>
    </citation>
    <scope>NUCLEOTIDE SEQUENCE</scope>
    <source>
        <strain evidence="1">DHON07</strain>
    </source>
</reference>
<proteinExistence type="predicted"/>
<name>A0ABS2KBC6_9GAMM</name>
<dbReference type="EMBL" id="JADIKF010000034">
    <property type="protein sequence ID" value="MBM7128481.1"/>
    <property type="molecule type" value="Genomic_DNA"/>
</dbReference>